<feature type="domain" description="Methyltransferase" evidence="1">
    <location>
        <begin position="23"/>
        <end position="92"/>
    </location>
</feature>
<protein>
    <submittedName>
        <fullName evidence="2">Methyltransferase family protein</fullName>
    </submittedName>
</protein>
<dbReference type="Gene3D" id="3.40.50.150">
    <property type="entry name" value="Vaccinia Virus protein VP39"/>
    <property type="match status" value="1"/>
</dbReference>
<organism evidence="2 3">
    <name type="scientific">Shewanella fodinae</name>
    <dbReference type="NCBI Taxonomy" id="552357"/>
    <lineage>
        <taxon>Bacteria</taxon>
        <taxon>Pseudomonadati</taxon>
        <taxon>Pseudomonadota</taxon>
        <taxon>Gammaproteobacteria</taxon>
        <taxon>Alteromonadales</taxon>
        <taxon>Shewanellaceae</taxon>
        <taxon>Shewanella</taxon>
    </lineage>
</organism>
<dbReference type="OrthoDB" id="9804312at2"/>
<dbReference type="SUPFAM" id="SSF53335">
    <property type="entry name" value="S-adenosyl-L-methionine-dependent methyltransferases"/>
    <property type="match status" value="1"/>
</dbReference>
<keyword evidence="3" id="KW-1185">Reference proteome</keyword>
<dbReference type="EMBL" id="SLWF01000003">
    <property type="protein sequence ID" value="TCN88851.1"/>
    <property type="molecule type" value="Genomic_DNA"/>
</dbReference>
<keyword evidence="2" id="KW-0808">Transferase</keyword>
<dbReference type="Proteomes" id="UP000294832">
    <property type="component" value="Unassembled WGS sequence"/>
</dbReference>
<dbReference type="Pfam" id="PF13649">
    <property type="entry name" value="Methyltransf_25"/>
    <property type="match status" value="1"/>
</dbReference>
<keyword evidence="2" id="KW-0489">Methyltransferase</keyword>
<name>A0A4R2FMF6_9GAMM</name>
<evidence type="ECO:0000313" key="3">
    <source>
        <dbReference type="Proteomes" id="UP000294832"/>
    </source>
</evidence>
<comment type="caution">
    <text evidence="2">The sequence shown here is derived from an EMBL/GenBank/DDBJ whole genome shotgun (WGS) entry which is preliminary data.</text>
</comment>
<dbReference type="CDD" id="cd02440">
    <property type="entry name" value="AdoMet_MTases"/>
    <property type="match status" value="1"/>
</dbReference>
<dbReference type="GO" id="GO:0032259">
    <property type="term" value="P:methylation"/>
    <property type="evidence" value="ECO:0007669"/>
    <property type="project" value="UniProtKB-KW"/>
</dbReference>
<sequence>MNTANLITTFSWGNYSPLNTLKVLDLACGSGHNGAWFAERGADVTFVDRNAEAFPALQEAFPHCDLLQADLESGALPALGQFDVVLVFNYLHRPLMPWITQRLAAGGLLFYETFNRAQAALGKPSNPEFLLQEAELLHTFAKLETLHYFEGKLINNNAQPQEKAQLIARNSAGFSD</sequence>
<dbReference type="AlphaFoldDB" id="A0A4R2FMF6"/>
<dbReference type="GO" id="GO:0008168">
    <property type="term" value="F:methyltransferase activity"/>
    <property type="evidence" value="ECO:0007669"/>
    <property type="project" value="UniProtKB-KW"/>
</dbReference>
<gene>
    <name evidence="2" type="ORF">EDC91_10330</name>
</gene>
<accession>A0A4R2FMF6</accession>
<dbReference type="RefSeq" id="WP_133037801.1">
    <property type="nucleotide sequence ID" value="NZ_SLWF01000003.1"/>
</dbReference>
<dbReference type="InterPro" id="IPR041698">
    <property type="entry name" value="Methyltransf_25"/>
</dbReference>
<proteinExistence type="predicted"/>
<reference evidence="2 3" key="1">
    <citation type="submission" date="2019-03" db="EMBL/GenBank/DDBJ databases">
        <title>Freshwater and sediment microbial communities from various areas in North America, analyzing microbe dynamics in response to fracking.</title>
        <authorList>
            <person name="Lamendella R."/>
        </authorList>
    </citation>
    <scope>NUCLEOTIDE SEQUENCE [LARGE SCALE GENOMIC DNA]</scope>
    <source>
        <strain evidence="2 3">74A</strain>
    </source>
</reference>
<evidence type="ECO:0000313" key="2">
    <source>
        <dbReference type="EMBL" id="TCN88851.1"/>
    </source>
</evidence>
<evidence type="ECO:0000259" key="1">
    <source>
        <dbReference type="Pfam" id="PF13649"/>
    </source>
</evidence>
<dbReference type="InterPro" id="IPR029063">
    <property type="entry name" value="SAM-dependent_MTases_sf"/>
</dbReference>